<dbReference type="AlphaFoldDB" id="A0A183CPF7"/>
<organism evidence="2 3">
    <name type="scientific">Globodera pallida</name>
    <name type="common">Potato cyst nematode worm</name>
    <name type="synonym">Heterodera pallida</name>
    <dbReference type="NCBI Taxonomy" id="36090"/>
    <lineage>
        <taxon>Eukaryota</taxon>
        <taxon>Metazoa</taxon>
        <taxon>Ecdysozoa</taxon>
        <taxon>Nematoda</taxon>
        <taxon>Chromadorea</taxon>
        <taxon>Rhabditida</taxon>
        <taxon>Tylenchina</taxon>
        <taxon>Tylenchomorpha</taxon>
        <taxon>Tylenchoidea</taxon>
        <taxon>Heteroderidae</taxon>
        <taxon>Heteroderinae</taxon>
        <taxon>Globodera</taxon>
    </lineage>
</organism>
<name>A0A183CPF7_GLOPA</name>
<dbReference type="Proteomes" id="UP000050741">
    <property type="component" value="Unassembled WGS sequence"/>
</dbReference>
<feature type="region of interest" description="Disordered" evidence="1">
    <location>
        <begin position="76"/>
        <end position="99"/>
    </location>
</feature>
<keyword evidence="2" id="KW-1185">Reference proteome</keyword>
<reference evidence="3" key="3">
    <citation type="submission" date="2016-06" db="UniProtKB">
        <authorList>
            <consortium name="WormBaseParasite"/>
        </authorList>
    </citation>
    <scope>IDENTIFICATION</scope>
</reference>
<dbReference type="WBParaSite" id="GPLIN_001476400">
    <property type="protein sequence ID" value="GPLIN_001476400"/>
    <property type="gene ID" value="GPLIN_001476400"/>
</dbReference>
<reference evidence="2" key="2">
    <citation type="submission" date="2014-05" db="EMBL/GenBank/DDBJ databases">
        <title>The genome and life-stage specific transcriptomes of Globodera pallida elucidate key aspects of plant parasitism by a cyst nematode.</title>
        <authorList>
            <person name="Cotton J.A."/>
            <person name="Lilley C.J."/>
            <person name="Jones L.M."/>
            <person name="Kikuchi T."/>
            <person name="Reid A.J."/>
            <person name="Thorpe P."/>
            <person name="Tsai I.J."/>
            <person name="Beasley H."/>
            <person name="Blok V."/>
            <person name="Cock P.J.A."/>
            <person name="Van den Akker S.E."/>
            <person name="Holroyd N."/>
            <person name="Hunt M."/>
            <person name="Mantelin S."/>
            <person name="Naghra H."/>
            <person name="Pain A."/>
            <person name="Palomares-Rius J.E."/>
            <person name="Zarowiecki M."/>
            <person name="Berriman M."/>
            <person name="Jones J.T."/>
            <person name="Urwin P.E."/>
        </authorList>
    </citation>
    <scope>NUCLEOTIDE SEQUENCE [LARGE SCALE GENOMIC DNA]</scope>
    <source>
        <strain evidence="2">Lindley</strain>
    </source>
</reference>
<evidence type="ECO:0000313" key="2">
    <source>
        <dbReference type="Proteomes" id="UP000050741"/>
    </source>
</evidence>
<evidence type="ECO:0000256" key="1">
    <source>
        <dbReference type="SAM" id="MobiDB-lite"/>
    </source>
</evidence>
<proteinExistence type="predicted"/>
<sequence>MWRFSSLLNQRPPRKDSNAKSGILMQPVMAMQQLAIALVDMSIFMRRVVPKLMPVWQGGRRHVKQKLDTFVYHANDNPGDDHDKQTNDNHYGEDFGDHYGEASDENGETFWDYGQSKNDYGGGTNDYHGGKSQCTSQRCDFLHGADCDWNFGF</sequence>
<reference evidence="2" key="1">
    <citation type="submission" date="2013-12" db="EMBL/GenBank/DDBJ databases">
        <authorList>
            <person name="Aslett M."/>
        </authorList>
    </citation>
    <scope>NUCLEOTIDE SEQUENCE [LARGE SCALE GENOMIC DNA]</scope>
    <source>
        <strain evidence="2">Lindley</strain>
    </source>
</reference>
<evidence type="ECO:0000313" key="3">
    <source>
        <dbReference type="WBParaSite" id="GPLIN_001476400"/>
    </source>
</evidence>
<feature type="compositionally biased region" description="Basic and acidic residues" evidence="1">
    <location>
        <begin position="79"/>
        <end position="99"/>
    </location>
</feature>
<protein>
    <submittedName>
        <fullName evidence="3">Uncharacterized protein</fullName>
    </submittedName>
</protein>
<accession>A0A183CPF7</accession>
<feature type="region of interest" description="Disordered" evidence="1">
    <location>
        <begin position="1"/>
        <end position="20"/>
    </location>
</feature>